<reference evidence="1 2" key="1">
    <citation type="submission" date="2020-04" db="EMBL/GenBank/DDBJ databases">
        <title>Perkinsus chesapeaki whole genome sequence.</title>
        <authorList>
            <person name="Bogema D.R."/>
        </authorList>
    </citation>
    <scope>NUCLEOTIDE SEQUENCE [LARGE SCALE GENOMIC DNA]</scope>
    <source>
        <strain evidence="1">ATCC PRA-425</strain>
    </source>
</reference>
<feature type="non-terminal residue" evidence="1">
    <location>
        <position position="1"/>
    </location>
</feature>
<protein>
    <submittedName>
        <fullName evidence="1">Uncharacterized protein</fullName>
    </submittedName>
</protein>
<feature type="non-terminal residue" evidence="1">
    <location>
        <position position="187"/>
    </location>
</feature>
<dbReference type="Proteomes" id="UP000591131">
    <property type="component" value="Unassembled WGS sequence"/>
</dbReference>
<comment type="caution">
    <text evidence="1">The sequence shown here is derived from an EMBL/GenBank/DDBJ whole genome shotgun (WGS) entry which is preliminary data.</text>
</comment>
<gene>
    <name evidence="1" type="ORF">FOL47_004018</name>
</gene>
<name>A0A7J6KMT9_PERCH</name>
<proteinExistence type="predicted"/>
<sequence length="187" mass="20550">PAPSSSKDAKPILMKYLAMTNSLFAPQEFGRRILIERIDTKANPADLLTRHSLLQRFVDFAARESIELCSSSSEPPEPHAPLEFGGDLSSSQGVCVASIQVHGRPATLPNQDKIKIHQHSDSQIKKIMESVNDDAGPSEGLDRAYIVVWHTLLVRDGLLQRHVTPFSTSSLDEVVVVPVLPNSLVHE</sequence>
<evidence type="ECO:0000313" key="2">
    <source>
        <dbReference type="Proteomes" id="UP000591131"/>
    </source>
</evidence>
<organism evidence="1 2">
    <name type="scientific">Perkinsus chesapeaki</name>
    <name type="common">Clam parasite</name>
    <name type="synonym">Perkinsus andrewsi</name>
    <dbReference type="NCBI Taxonomy" id="330153"/>
    <lineage>
        <taxon>Eukaryota</taxon>
        <taxon>Sar</taxon>
        <taxon>Alveolata</taxon>
        <taxon>Perkinsozoa</taxon>
        <taxon>Perkinsea</taxon>
        <taxon>Perkinsida</taxon>
        <taxon>Perkinsidae</taxon>
        <taxon>Perkinsus</taxon>
    </lineage>
</organism>
<dbReference type="EMBL" id="JAAPAO010002309">
    <property type="protein sequence ID" value="KAF4647891.1"/>
    <property type="molecule type" value="Genomic_DNA"/>
</dbReference>
<dbReference type="AlphaFoldDB" id="A0A7J6KMT9"/>
<accession>A0A7J6KMT9</accession>
<keyword evidence="2" id="KW-1185">Reference proteome</keyword>
<evidence type="ECO:0000313" key="1">
    <source>
        <dbReference type="EMBL" id="KAF4647891.1"/>
    </source>
</evidence>